<evidence type="ECO:0000313" key="1">
    <source>
        <dbReference type="EMBL" id="EMS31880.1"/>
    </source>
</evidence>
<proteinExistence type="predicted"/>
<dbReference type="Gene3D" id="1.10.472.150">
    <property type="entry name" value="Glucose-regulated metallo-peptidase M90, N-terminal domain"/>
    <property type="match status" value="1"/>
</dbReference>
<reference evidence="1" key="1">
    <citation type="submission" date="2013-01" db="EMBL/GenBank/DDBJ databases">
        <title>Genome assembly of Mariniradius saccharolyticus AK6.</title>
        <authorList>
            <person name="Vaidya B."/>
            <person name="Khatri I."/>
            <person name="Tanuku N.R.S."/>
            <person name="Subramanian S."/>
            <person name="Pinnaka A."/>
        </authorList>
    </citation>
    <scope>NUCLEOTIDE SEQUENCE [LARGE SCALE GENOMIC DNA]</scope>
    <source>
        <strain evidence="1">AK6</strain>
    </source>
</reference>
<evidence type="ECO:0008006" key="3">
    <source>
        <dbReference type="Google" id="ProtNLM"/>
    </source>
</evidence>
<dbReference type="CDD" id="cd20170">
    <property type="entry name" value="Peptidase_M90-like"/>
    <property type="match status" value="1"/>
</dbReference>
<dbReference type="InterPro" id="IPR010384">
    <property type="entry name" value="MtfA_fam"/>
</dbReference>
<name>M7X344_9BACT</name>
<dbReference type="InParanoid" id="M7X344"/>
<dbReference type="InterPro" id="IPR042252">
    <property type="entry name" value="MtfA_N"/>
</dbReference>
<dbReference type="PANTHER" id="PTHR30164">
    <property type="entry name" value="MTFA PEPTIDASE"/>
    <property type="match status" value="1"/>
</dbReference>
<dbReference type="GO" id="GO:0005829">
    <property type="term" value="C:cytosol"/>
    <property type="evidence" value="ECO:0007669"/>
    <property type="project" value="TreeGrafter"/>
</dbReference>
<dbReference type="GO" id="GO:0008237">
    <property type="term" value="F:metallopeptidase activity"/>
    <property type="evidence" value="ECO:0007669"/>
    <property type="project" value="InterPro"/>
</dbReference>
<dbReference type="PANTHER" id="PTHR30164:SF2">
    <property type="entry name" value="PROTEIN MTFA"/>
    <property type="match status" value="1"/>
</dbReference>
<dbReference type="SUPFAM" id="SSF55486">
    <property type="entry name" value="Metalloproteases ('zincins'), catalytic domain"/>
    <property type="match status" value="1"/>
</dbReference>
<keyword evidence="2" id="KW-1185">Reference proteome</keyword>
<dbReference type="GO" id="GO:0004177">
    <property type="term" value="F:aminopeptidase activity"/>
    <property type="evidence" value="ECO:0007669"/>
    <property type="project" value="TreeGrafter"/>
</dbReference>
<dbReference type="STRING" id="1239962.C943_01839"/>
<dbReference type="eggNOG" id="COG3228">
    <property type="taxonomic scope" value="Bacteria"/>
</dbReference>
<comment type="caution">
    <text evidence="1">The sequence shown here is derived from an EMBL/GenBank/DDBJ whole genome shotgun (WGS) entry which is preliminary data.</text>
</comment>
<gene>
    <name evidence="1" type="ORF">C943_01839</name>
</gene>
<dbReference type="InterPro" id="IPR024079">
    <property type="entry name" value="MetalloPept_cat_dom_sf"/>
</dbReference>
<sequence length="229" mass="26432">MPSKDIEILSKHFPYYVKLSPKNQKEFRKKLAYFISIKKFIPRGGLESVTREMIVLISATAVMVAYGFDSVNFLHFKKILVYPDNYYSTITKQYHKGEVNPKLGIIVVSWSNFVHGLGHAQDGINLGIHEMAHALKLENLIHYNNESNFFNPRTWKAFEDLANQEIALIDKGGESIFRNSATRNLHEFFAVAVEVFFERPAELKSARKDLYETLAVLLRQDPLVLFQEF</sequence>
<dbReference type="EMBL" id="AMZY02000017">
    <property type="protein sequence ID" value="EMS31880.1"/>
    <property type="molecule type" value="Genomic_DNA"/>
</dbReference>
<dbReference type="AlphaFoldDB" id="M7X344"/>
<evidence type="ECO:0000313" key="2">
    <source>
        <dbReference type="Proteomes" id="UP000010953"/>
    </source>
</evidence>
<dbReference type="Proteomes" id="UP000010953">
    <property type="component" value="Unassembled WGS sequence"/>
</dbReference>
<protein>
    <recommendedName>
        <fullName evidence="3">DgsA anti-repressor MtfA</fullName>
    </recommendedName>
</protein>
<dbReference type="Gene3D" id="3.40.390.10">
    <property type="entry name" value="Collagenase (Catalytic Domain)"/>
    <property type="match status" value="1"/>
</dbReference>
<accession>M7X344</accession>
<organism evidence="1 2">
    <name type="scientific">Mariniradius saccharolyticus AK6</name>
    <dbReference type="NCBI Taxonomy" id="1239962"/>
    <lineage>
        <taxon>Bacteria</taxon>
        <taxon>Pseudomonadati</taxon>
        <taxon>Bacteroidota</taxon>
        <taxon>Cytophagia</taxon>
        <taxon>Cytophagales</taxon>
        <taxon>Cyclobacteriaceae</taxon>
        <taxon>Mariniradius</taxon>
    </lineage>
</organism>
<dbReference type="Pfam" id="PF06167">
    <property type="entry name" value="Peptidase_M90"/>
    <property type="match status" value="1"/>
</dbReference>